<evidence type="ECO:0000256" key="1">
    <source>
        <dbReference type="PROSITE-ProRule" id="PRU00409"/>
    </source>
</evidence>
<comment type="caution">
    <text evidence="5">The sequence shown here is derived from an EMBL/GenBank/DDBJ whole genome shotgun (WGS) entry which is preliminary data.</text>
</comment>
<dbReference type="InterPro" id="IPR013815">
    <property type="entry name" value="ATP_grasp_subdomain_1"/>
</dbReference>
<protein>
    <submittedName>
        <fullName evidence="5">GNAT-family acetyltransferase</fullName>
    </submittedName>
</protein>
<dbReference type="HOGENOM" id="CLU_032794_0_0_5"/>
<dbReference type="Proteomes" id="UP000004386">
    <property type="component" value="Unassembled WGS sequence"/>
</dbReference>
<dbReference type="InterPro" id="IPR011761">
    <property type="entry name" value="ATP-grasp"/>
</dbReference>
<dbReference type="EMBL" id="ACQA01000002">
    <property type="protein sequence ID" value="EEQ94552.1"/>
    <property type="molecule type" value="Genomic_DNA"/>
</dbReference>
<evidence type="ECO:0000256" key="2">
    <source>
        <dbReference type="SAM" id="MobiDB-lite"/>
    </source>
</evidence>
<proteinExistence type="predicted"/>
<dbReference type="InterPro" id="IPR016181">
    <property type="entry name" value="Acyl_CoA_acyltransferase"/>
</dbReference>
<accession>C4WQP3</accession>
<feature type="region of interest" description="Disordered" evidence="2">
    <location>
        <begin position="45"/>
        <end position="64"/>
    </location>
</feature>
<dbReference type="Gene3D" id="3.30.1490.20">
    <property type="entry name" value="ATP-grasp fold, A domain"/>
    <property type="match status" value="1"/>
</dbReference>
<organism evidence="5 6">
    <name type="scientific">Brucella intermedia LMG 3301</name>
    <dbReference type="NCBI Taxonomy" id="641118"/>
    <lineage>
        <taxon>Bacteria</taxon>
        <taxon>Pseudomonadati</taxon>
        <taxon>Pseudomonadota</taxon>
        <taxon>Alphaproteobacteria</taxon>
        <taxon>Hyphomicrobiales</taxon>
        <taxon>Brucellaceae</taxon>
        <taxon>Brucella/Ochrobactrum group</taxon>
        <taxon>Brucella</taxon>
    </lineage>
</organism>
<dbReference type="GO" id="GO:0046872">
    <property type="term" value="F:metal ion binding"/>
    <property type="evidence" value="ECO:0007669"/>
    <property type="project" value="InterPro"/>
</dbReference>
<dbReference type="PANTHER" id="PTHR43072">
    <property type="entry name" value="N-ACETYLTRANSFERASE"/>
    <property type="match status" value="1"/>
</dbReference>
<evidence type="ECO:0000313" key="6">
    <source>
        <dbReference type="Proteomes" id="UP000004386"/>
    </source>
</evidence>
<dbReference type="PROSITE" id="PS50975">
    <property type="entry name" value="ATP_GRASP"/>
    <property type="match status" value="1"/>
</dbReference>
<keyword evidence="1" id="KW-0547">Nucleotide-binding</keyword>
<keyword evidence="5" id="KW-0808">Transferase</keyword>
<dbReference type="PROSITE" id="PS51186">
    <property type="entry name" value="GNAT"/>
    <property type="match status" value="1"/>
</dbReference>
<feature type="domain" description="N-acetyltransferase" evidence="4">
    <location>
        <begin position="147"/>
        <end position="297"/>
    </location>
</feature>
<dbReference type="AlphaFoldDB" id="C4WQP3"/>
<dbReference type="GO" id="GO:0016747">
    <property type="term" value="F:acyltransferase activity, transferring groups other than amino-acyl groups"/>
    <property type="evidence" value="ECO:0007669"/>
    <property type="project" value="InterPro"/>
</dbReference>
<dbReference type="Gene3D" id="3.40.630.30">
    <property type="match status" value="1"/>
</dbReference>
<feature type="compositionally biased region" description="Basic and acidic residues" evidence="2">
    <location>
        <begin position="52"/>
        <end position="64"/>
    </location>
</feature>
<gene>
    <name evidence="5" type="ORF">OINT_2001789</name>
</gene>
<dbReference type="Pfam" id="PF00583">
    <property type="entry name" value="Acetyltransf_1"/>
    <property type="match status" value="1"/>
</dbReference>
<evidence type="ECO:0000259" key="3">
    <source>
        <dbReference type="PROSITE" id="PS50975"/>
    </source>
</evidence>
<name>C4WQP3_9HYPH</name>
<dbReference type="Gene3D" id="3.30.470.20">
    <property type="entry name" value="ATP-grasp fold, B domain"/>
    <property type="match status" value="2"/>
</dbReference>
<dbReference type="SUPFAM" id="SSF56059">
    <property type="entry name" value="Glutathione synthetase ATP-binding domain-like"/>
    <property type="match status" value="1"/>
</dbReference>
<dbReference type="GO" id="GO:0005524">
    <property type="term" value="F:ATP binding"/>
    <property type="evidence" value="ECO:0007669"/>
    <property type="project" value="UniProtKB-UniRule"/>
</dbReference>
<keyword evidence="1" id="KW-0067">ATP-binding</keyword>
<dbReference type="CDD" id="cd04301">
    <property type="entry name" value="NAT_SF"/>
    <property type="match status" value="1"/>
</dbReference>
<dbReference type="InterPro" id="IPR017534">
    <property type="entry name" value="GNAT-acetyltransferase"/>
</dbReference>
<reference evidence="5 6" key="1">
    <citation type="submission" date="2009-05" db="EMBL/GenBank/DDBJ databases">
        <authorList>
            <person name="Setubal J.C."/>
            <person name="Boyle S."/>
            <person name="Crasta O.R."/>
            <person name="Gillespie J.J."/>
            <person name="Kenyon R.W."/>
            <person name="Lu J."/>
            <person name="Mane S."/>
            <person name="Nagrani S."/>
            <person name="Shallom J.M."/>
            <person name="Shallom S."/>
            <person name="Shukla M."/>
            <person name="Snyder E.E."/>
            <person name="Sobral B.W."/>
            <person name="Wattam A.R."/>
            <person name="Will R."/>
            <person name="Williams K."/>
            <person name="Yoo H."/>
            <person name="Munk C."/>
            <person name="Tapia R."/>
            <person name="Green L."/>
            <person name="Rogers Y."/>
            <person name="Detter J.C."/>
            <person name="Bruce D."/>
            <person name="Brettin T.S."/>
            <person name="Tsolis R."/>
        </authorList>
    </citation>
    <scope>NUCLEOTIDE SEQUENCE [LARGE SCALE GENOMIC DNA]</scope>
    <source>
        <strain evidence="5 6">LMG 3301</strain>
    </source>
</reference>
<dbReference type="SUPFAM" id="SSF55729">
    <property type="entry name" value="Acyl-CoA N-acyltransferases (Nat)"/>
    <property type="match status" value="1"/>
</dbReference>
<evidence type="ECO:0000313" key="5">
    <source>
        <dbReference type="EMBL" id="EEQ94552.1"/>
    </source>
</evidence>
<feature type="domain" description="ATP-grasp" evidence="3">
    <location>
        <begin position="367"/>
        <end position="611"/>
    </location>
</feature>
<dbReference type="InterPro" id="IPR000182">
    <property type="entry name" value="GNAT_dom"/>
</dbReference>
<dbReference type="NCBIfam" id="TIGR03103">
    <property type="entry name" value="trio_acet_GNAT"/>
    <property type="match status" value="1"/>
</dbReference>
<evidence type="ECO:0000259" key="4">
    <source>
        <dbReference type="PROSITE" id="PS51186"/>
    </source>
</evidence>
<sequence length="611" mass="67955">MASLKCGCKRRRHEMRKTGEVDMTRQKAKGRKAFSHRLTRLRTPESAGFYQEHAHGHDKTGSGDRKQDVFVDCGWGRLLFAQTFETNEAIVEALRAEAPASRDIVFYVSDPHVLLSLAPHEIFLDPSHTYRIELATYRPGGRRTRGITIRRAVSEVDAEGINAVYAACGMVQLRPDFFSSERDNRAVTYFVAQDDATGEIVGTVTGIDHQRLFDDPDRSASLWCLAVHPQARQPGIGEKLVRKLAEHFQARGLSHIDLSVLHDNENAIRLYEKLRFRRVPLFAIKRKNAINEKFFASHLESFDALNPYARIIIDEAVRRGVQVEVTDADGGFFRLSYGGRSVHCRESLSEMTSGVAMSICDDKAVTRRVVEKAGLTVPEQIAAEANDGALEDFLKHHGKLVVKPARGEQGRGISVGISTMKDLRTAIKQARTVCDRVLLEACFEGEDLRLVIIDYQLVAAAVRRPPRVVGDGKATIRKLIEIQSRRRAAATGGESRIPVDAETKRCLEEQGLSLDSVLEDHREITVRKAANLHTGGTIHDVTATVHRDLVDAACKAARAIGIPVVGIDFMVKQPKNPDYIFVEANERPGLANHEPQPTAARFLDLLFPGSR</sequence>